<dbReference type="STRING" id="1017273.SAMN05443094_101175"/>
<evidence type="ECO:0000313" key="4">
    <source>
        <dbReference type="EMBL" id="SIP92154.1"/>
    </source>
</evidence>
<reference evidence="3" key="3">
    <citation type="submission" date="2017-03" db="EMBL/GenBank/DDBJ databases">
        <authorList>
            <person name="Dastager S.G."/>
            <person name="Neurgaonkar P.S."/>
            <person name="Dharne M.S."/>
        </authorList>
    </citation>
    <scope>NUCLEOTIDE SEQUENCE</scope>
    <source>
        <strain evidence="3">DSM 25145</strain>
    </source>
</reference>
<dbReference type="Proteomes" id="UP000215545">
    <property type="component" value="Unassembled WGS sequence"/>
</dbReference>
<reference evidence="6" key="2">
    <citation type="submission" date="2017-03" db="EMBL/GenBank/DDBJ databases">
        <title>Bacillus sp. V-88(T) DSM27956, whole genome shotgun sequencing project.</title>
        <authorList>
            <person name="Dastager S.G."/>
            <person name="Neurgaonkar P.S."/>
            <person name="Dharne M.S."/>
        </authorList>
    </citation>
    <scope>NUCLEOTIDE SEQUENCE [LARGE SCALE GENOMIC DNA]</scope>
    <source>
        <strain evidence="6">DSM 25145</strain>
    </source>
</reference>
<keyword evidence="1" id="KW-0472">Membrane</keyword>
<keyword evidence="2" id="KW-0732">Signal</keyword>
<evidence type="ECO:0000313" key="6">
    <source>
        <dbReference type="Proteomes" id="UP000215545"/>
    </source>
</evidence>
<protein>
    <submittedName>
        <fullName evidence="4">Uncharacterized protein</fullName>
    </submittedName>
</protein>
<dbReference type="RefSeq" id="WP_045851066.1">
    <property type="nucleotide sequence ID" value="NZ_FTLX01000001.1"/>
</dbReference>
<dbReference type="OrthoDB" id="2357153at2"/>
<reference evidence="4 5" key="1">
    <citation type="submission" date="2017-01" db="EMBL/GenBank/DDBJ databases">
        <authorList>
            <person name="Mah S.A."/>
            <person name="Swanson W.J."/>
            <person name="Moy G.W."/>
            <person name="Vacquier V.D."/>
        </authorList>
    </citation>
    <scope>NUCLEOTIDE SEQUENCE [LARGE SCALE GENOMIC DNA]</scope>
    <source>
        <strain evidence="4 5">NIO-1016</strain>
    </source>
</reference>
<organism evidence="4 5">
    <name type="scientific">Domibacillus enclensis</name>
    <dbReference type="NCBI Taxonomy" id="1017273"/>
    <lineage>
        <taxon>Bacteria</taxon>
        <taxon>Bacillati</taxon>
        <taxon>Bacillota</taxon>
        <taxon>Bacilli</taxon>
        <taxon>Bacillales</taxon>
        <taxon>Bacillaceae</taxon>
        <taxon>Domibacillus</taxon>
    </lineage>
</organism>
<dbReference type="Proteomes" id="UP000186385">
    <property type="component" value="Unassembled WGS sequence"/>
</dbReference>
<keyword evidence="1" id="KW-0812">Transmembrane</keyword>
<keyword evidence="1" id="KW-1133">Transmembrane helix</keyword>
<dbReference type="EMBL" id="FTLX01000001">
    <property type="protein sequence ID" value="SIP92154.1"/>
    <property type="molecule type" value="Genomic_DNA"/>
</dbReference>
<accession>A0A1N6NJB5</accession>
<feature type="transmembrane region" description="Helical" evidence="1">
    <location>
        <begin position="117"/>
        <end position="134"/>
    </location>
</feature>
<evidence type="ECO:0000256" key="1">
    <source>
        <dbReference type="SAM" id="Phobius"/>
    </source>
</evidence>
<feature type="signal peptide" evidence="2">
    <location>
        <begin position="1"/>
        <end position="17"/>
    </location>
</feature>
<gene>
    <name evidence="3" type="ORF">B1B05_00840</name>
    <name evidence="4" type="ORF">SAMN05443094_101175</name>
</gene>
<proteinExistence type="predicted"/>
<dbReference type="AlphaFoldDB" id="A0A1N6NJB5"/>
<dbReference type="EMBL" id="MWSK01000001">
    <property type="protein sequence ID" value="OXS80061.1"/>
    <property type="molecule type" value="Genomic_DNA"/>
</dbReference>
<name>A0A1N6NJB5_9BACI</name>
<keyword evidence="6" id="KW-1185">Reference proteome</keyword>
<evidence type="ECO:0000256" key="2">
    <source>
        <dbReference type="SAM" id="SignalP"/>
    </source>
</evidence>
<evidence type="ECO:0000313" key="5">
    <source>
        <dbReference type="Proteomes" id="UP000186385"/>
    </source>
</evidence>
<feature type="chain" id="PRO_5009937258" evidence="2">
    <location>
        <begin position="18"/>
        <end position="143"/>
    </location>
</feature>
<evidence type="ECO:0000313" key="3">
    <source>
        <dbReference type="EMBL" id="OXS80061.1"/>
    </source>
</evidence>
<sequence length="143" mass="16096">MLTFLLSILFFSSNVQALSWAYPFVVWDGSVYEVKQNEPLDDQNIGKEIGAVETKPDNMTGDHYGNASNFYEIGTPYAEIQGVSPTAAIAVKDMDVWVRAVYVHKAPFHPMNLVTNPLFWGSLVFLAGITFLILQRHHFSKKN</sequence>